<feature type="transmembrane region" description="Helical" evidence="7">
    <location>
        <begin position="135"/>
        <end position="160"/>
    </location>
</feature>
<evidence type="ECO:0000256" key="6">
    <source>
        <dbReference type="SAM" id="MobiDB-lite"/>
    </source>
</evidence>
<proteinExistence type="inferred from homology"/>
<dbReference type="OrthoDB" id="203099at2759"/>
<dbReference type="Proteomes" id="UP001165065">
    <property type="component" value="Unassembled WGS sequence"/>
</dbReference>
<evidence type="ECO:0000313" key="9">
    <source>
        <dbReference type="Proteomes" id="UP001165065"/>
    </source>
</evidence>
<organism evidence="8 9">
    <name type="scientific">Triparma columacea</name>
    <dbReference type="NCBI Taxonomy" id="722753"/>
    <lineage>
        <taxon>Eukaryota</taxon>
        <taxon>Sar</taxon>
        <taxon>Stramenopiles</taxon>
        <taxon>Ochrophyta</taxon>
        <taxon>Bolidophyceae</taxon>
        <taxon>Parmales</taxon>
        <taxon>Triparmaceae</taxon>
        <taxon>Triparma</taxon>
    </lineage>
</organism>
<dbReference type="Pfam" id="PF04791">
    <property type="entry name" value="LMBR1"/>
    <property type="match status" value="1"/>
</dbReference>
<keyword evidence="4 7" id="KW-1133">Transmembrane helix</keyword>
<keyword evidence="5 7" id="KW-0472">Membrane</keyword>
<dbReference type="PANTHER" id="PTHR21355">
    <property type="entry name" value="G-PROTEIN COUPLED RECEPTOR-ASSOCIATED PROTEIN LMBRD2"/>
    <property type="match status" value="1"/>
</dbReference>
<evidence type="ECO:0000256" key="4">
    <source>
        <dbReference type="ARBA" id="ARBA00022989"/>
    </source>
</evidence>
<dbReference type="EMBL" id="BRYA01000414">
    <property type="protein sequence ID" value="GMI48641.1"/>
    <property type="molecule type" value="Genomic_DNA"/>
</dbReference>
<evidence type="ECO:0000256" key="2">
    <source>
        <dbReference type="ARBA" id="ARBA00010487"/>
    </source>
</evidence>
<gene>
    <name evidence="8" type="ORF">TrCOL_g3962</name>
</gene>
<comment type="caution">
    <text evidence="8">The sequence shown here is derived from an EMBL/GenBank/DDBJ whole genome shotgun (WGS) entry which is preliminary data.</text>
</comment>
<feature type="transmembrane region" description="Helical" evidence="7">
    <location>
        <begin position="111"/>
        <end position="129"/>
    </location>
</feature>
<dbReference type="PANTHER" id="PTHR21355:SF0">
    <property type="entry name" value="G-PROTEIN COUPLED RECEPTOR-ASSOCIATED PROTEIN LMBRD2"/>
    <property type="match status" value="1"/>
</dbReference>
<feature type="transmembrane region" description="Helical" evidence="7">
    <location>
        <begin position="72"/>
        <end position="90"/>
    </location>
</feature>
<evidence type="ECO:0000256" key="7">
    <source>
        <dbReference type="SAM" id="Phobius"/>
    </source>
</evidence>
<evidence type="ECO:0000256" key="5">
    <source>
        <dbReference type="ARBA" id="ARBA00023136"/>
    </source>
</evidence>
<protein>
    <recommendedName>
        <fullName evidence="10">LMBR1-like membrane protein</fullName>
    </recommendedName>
</protein>
<comment type="subcellular location">
    <subcellularLocation>
        <location evidence="1">Membrane</location>
        <topology evidence="1">Multi-pass membrane protein</topology>
    </subcellularLocation>
</comment>
<feature type="transmembrane region" description="Helical" evidence="7">
    <location>
        <begin position="360"/>
        <end position="381"/>
    </location>
</feature>
<feature type="region of interest" description="Disordered" evidence="6">
    <location>
        <begin position="562"/>
        <end position="600"/>
    </location>
</feature>
<dbReference type="AlphaFoldDB" id="A0A9W7LG22"/>
<evidence type="ECO:0000256" key="3">
    <source>
        <dbReference type="ARBA" id="ARBA00022692"/>
    </source>
</evidence>
<evidence type="ECO:0000256" key="1">
    <source>
        <dbReference type="ARBA" id="ARBA00004141"/>
    </source>
</evidence>
<feature type="transmembrane region" description="Helical" evidence="7">
    <location>
        <begin position="443"/>
        <end position="464"/>
    </location>
</feature>
<reference evidence="9" key="1">
    <citation type="journal article" date="2023" name="Commun. Biol.">
        <title>Genome analysis of Parmales, the sister group of diatoms, reveals the evolutionary specialization of diatoms from phago-mixotrophs to photoautotrophs.</title>
        <authorList>
            <person name="Ban H."/>
            <person name="Sato S."/>
            <person name="Yoshikawa S."/>
            <person name="Yamada K."/>
            <person name="Nakamura Y."/>
            <person name="Ichinomiya M."/>
            <person name="Sato N."/>
            <person name="Blanc-Mathieu R."/>
            <person name="Endo H."/>
            <person name="Kuwata A."/>
            <person name="Ogata H."/>
        </authorList>
    </citation>
    <scope>NUCLEOTIDE SEQUENCE [LARGE SCALE GENOMIC DNA]</scope>
</reference>
<feature type="transmembrane region" description="Helical" evidence="7">
    <location>
        <begin position="31"/>
        <end position="52"/>
    </location>
</feature>
<feature type="transmembrane region" description="Helical" evidence="7">
    <location>
        <begin position="6"/>
        <end position="24"/>
    </location>
</feature>
<feature type="transmembrane region" description="Helical" evidence="7">
    <location>
        <begin position="401"/>
        <end position="422"/>
    </location>
</feature>
<dbReference type="GO" id="GO:0016020">
    <property type="term" value="C:membrane"/>
    <property type="evidence" value="ECO:0007669"/>
    <property type="project" value="UniProtKB-SubCell"/>
</dbReference>
<accession>A0A9W7LG22</accession>
<evidence type="ECO:0008006" key="10">
    <source>
        <dbReference type="Google" id="ProtNLM"/>
    </source>
</evidence>
<sequence>MSTNTALAFLAPVVPSAAFAISYANPKSTPLWTLSLLVLSYSFTATSILLLPLDLSTEDYESSIDSGWKVNYWLTFILAWVVLPISLEYLQSGYLAPRARLADALRTNMRFYMYAGIGGVVLYLLLLAFGGGMNVIHFLMAAGNTYGLLLVVLLLGYGLVSIPRSMMSKASPHEQLERRYLLASTIDTDLYESVWELQDVEECVEKILLRRSSTHDPDILDYLSHLSSAMELNSIEFSSEMATRRMKTGRRFTSNSTAAHSIEDTSSASLLDPSCELTVGNLAVINSQLMKASSALRHAAASHSALVDEVEYFTALTEGVQPPTPRSYGGDEGLCTRLFSSVNQAYLYGRYFFLAHLRSTFYTVYAVFCALLSLLVLWSELTMGFPLNLSPFTPLLNLSGFWLQVLVMLPLLYMSVAVYGSLFKVRIFGKYGLRSRKRSDGPALAFSASYLVRMQFPLCYNYLLLLHPTSSPSFLNLMSSMDTIPLFGTSFSVYAPLLTVFLCVATYLNWYGRIMKSMGVDHDDAVLYGGGEGEEEGERGERVKEGMALVRKAMRGRGVGVVGGEAEGGGGREEGGAGRGGGEVRGGVRQPSIDVGGMGGIGEIDIKPTFGRGKNKYSRLDNEL</sequence>
<dbReference type="InterPro" id="IPR051584">
    <property type="entry name" value="GPCR-associated_LMBR1"/>
</dbReference>
<feature type="transmembrane region" description="Helical" evidence="7">
    <location>
        <begin position="484"/>
        <end position="508"/>
    </location>
</feature>
<evidence type="ECO:0000313" key="8">
    <source>
        <dbReference type="EMBL" id="GMI48641.1"/>
    </source>
</evidence>
<keyword evidence="3 7" id="KW-0812">Transmembrane</keyword>
<dbReference type="InterPro" id="IPR006876">
    <property type="entry name" value="LMBR1-like_membr_prot"/>
</dbReference>
<comment type="similarity">
    <text evidence="2">Belongs to the LIMR family.</text>
</comment>
<name>A0A9W7LG22_9STRA</name>
<keyword evidence="9" id="KW-1185">Reference proteome</keyword>